<sequence>MSESILPEEILHSVVESLAYNAEFVERNLFRFHWKNATNELFSFSVACHQFRRISLPFLFSYIEINGDKHLEMFKDQCILNASFAESIKSLSVSFPSSWENTSHTTTNMMKHLLRYLKHLSQLDVNFRIDMSLLVDLNRHSLKTVVVTSMAQLPETSGSSDLEKILLATATIDDGVNGRHLKGHLACGMQLRSFVIRQDLMDNSSGMQKFNGHNEIEVQLLSNMSFSWLPEFTRAHPLLKKISFKDSFDFLESKHHTIPFIQPLYEALRKEGVYTASFDVNYRHDSRLGGYLIISMGGWGPSCSAYCAFSVSPDLYIDSRARMRPYRFSWLGNHPRLPADPFDTEAGMIQHISRIAREIPFIEAFYIEEQDSHRDSFWAFRGWIDARKDMTGFDHD</sequence>
<evidence type="ECO:0000313" key="2">
    <source>
        <dbReference type="Proteomes" id="UP000799118"/>
    </source>
</evidence>
<organism evidence="1 2">
    <name type="scientific">Gymnopus androsaceus JB14</name>
    <dbReference type="NCBI Taxonomy" id="1447944"/>
    <lineage>
        <taxon>Eukaryota</taxon>
        <taxon>Fungi</taxon>
        <taxon>Dikarya</taxon>
        <taxon>Basidiomycota</taxon>
        <taxon>Agaricomycotina</taxon>
        <taxon>Agaricomycetes</taxon>
        <taxon>Agaricomycetidae</taxon>
        <taxon>Agaricales</taxon>
        <taxon>Marasmiineae</taxon>
        <taxon>Omphalotaceae</taxon>
        <taxon>Gymnopus</taxon>
    </lineage>
</organism>
<protein>
    <submittedName>
        <fullName evidence="1">Uncharacterized protein</fullName>
    </submittedName>
</protein>
<name>A0A6A4GJW5_9AGAR</name>
<dbReference type="Proteomes" id="UP000799118">
    <property type="component" value="Unassembled WGS sequence"/>
</dbReference>
<evidence type="ECO:0000313" key="1">
    <source>
        <dbReference type="EMBL" id="KAE9385574.1"/>
    </source>
</evidence>
<keyword evidence="2" id="KW-1185">Reference proteome</keyword>
<dbReference type="AlphaFoldDB" id="A0A6A4GJW5"/>
<gene>
    <name evidence="1" type="ORF">BT96DRAFT_982012</name>
</gene>
<proteinExistence type="predicted"/>
<reference evidence="1" key="1">
    <citation type="journal article" date="2019" name="Environ. Microbiol.">
        <title>Fungal ecological strategies reflected in gene transcription - a case study of two litter decomposers.</title>
        <authorList>
            <person name="Barbi F."/>
            <person name="Kohler A."/>
            <person name="Barry K."/>
            <person name="Baskaran P."/>
            <person name="Daum C."/>
            <person name="Fauchery L."/>
            <person name="Ihrmark K."/>
            <person name="Kuo A."/>
            <person name="LaButti K."/>
            <person name="Lipzen A."/>
            <person name="Morin E."/>
            <person name="Grigoriev I.V."/>
            <person name="Henrissat B."/>
            <person name="Lindahl B."/>
            <person name="Martin F."/>
        </authorList>
    </citation>
    <scope>NUCLEOTIDE SEQUENCE</scope>
    <source>
        <strain evidence="1">JB14</strain>
    </source>
</reference>
<dbReference type="EMBL" id="ML769968">
    <property type="protein sequence ID" value="KAE9385574.1"/>
    <property type="molecule type" value="Genomic_DNA"/>
</dbReference>
<accession>A0A6A4GJW5</accession>
<dbReference type="OrthoDB" id="3043436at2759"/>